<dbReference type="PROSITE" id="PS51257">
    <property type="entry name" value="PROKAR_LIPOPROTEIN"/>
    <property type="match status" value="1"/>
</dbReference>
<dbReference type="RefSeq" id="WP_140588307.1">
    <property type="nucleotide sequence ID" value="NZ_VFWZ01000001.1"/>
</dbReference>
<name>A0A504JCE4_9FLAO</name>
<reference evidence="1 2" key="1">
    <citation type="submission" date="2019-06" db="EMBL/GenBank/DDBJ databases">
        <authorList>
            <person name="Meng X."/>
        </authorList>
    </citation>
    <scope>NUCLEOTIDE SEQUENCE [LARGE SCALE GENOMIC DNA]</scope>
    <source>
        <strain evidence="1 2">M625</strain>
    </source>
</reference>
<dbReference type="OrthoDB" id="9878902at2"/>
<dbReference type="EMBL" id="VFWZ01000001">
    <property type="protein sequence ID" value="TPN88636.1"/>
    <property type="molecule type" value="Genomic_DNA"/>
</dbReference>
<keyword evidence="2" id="KW-1185">Reference proteome</keyword>
<evidence type="ECO:0000313" key="2">
    <source>
        <dbReference type="Proteomes" id="UP000315540"/>
    </source>
</evidence>
<dbReference type="Proteomes" id="UP000315540">
    <property type="component" value="Unassembled WGS sequence"/>
</dbReference>
<accession>A0A504JCE4</accession>
<evidence type="ECO:0000313" key="1">
    <source>
        <dbReference type="EMBL" id="TPN88636.1"/>
    </source>
</evidence>
<gene>
    <name evidence="1" type="ORF">FHK87_00040</name>
</gene>
<organism evidence="1 2">
    <name type="scientific">Aquimarina algicola</name>
    <dbReference type="NCBI Taxonomy" id="2589995"/>
    <lineage>
        <taxon>Bacteria</taxon>
        <taxon>Pseudomonadati</taxon>
        <taxon>Bacteroidota</taxon>
        <taxon>Flavobacteriia</taxon>
        <taxon>Flavobacteriales</taxon>
        <taxon>Flavobacteriaceae</taxon>
        <taxon>Aquimarina</taxon>
    </lineage>
</organism>
<protein>
    <recommendedName>
        <fullName evidence="3">Lipoprotein</fullName>
    </recommendedName>
</protein>
<evidence type="ECO:0008006" key="3">
    <source>
        <dbReference type="Google" id="ProtNLM"/>
    </source>
</evidence>
<sequence length="155" mass="17775">MKKTIEQYSVYFLITVSFLLIISCVTKRTAAAEETTTDTKIGEKYTVTVPIIYQNFINKKGVENPDHKEMYIDYSGQKYFIKFCESNVNQKSLENYLSTINSSPKVVTLEISILKGLWICDKNINYSDSLTDGINMPQSRMGNYAIVHKIVMDKE</sequence>
<comment type="caution">
    <text evidence="1">The sequence shown here is derived from an EMBL/GenBank/DDBJ whole genome shotgun (WGS) entry which is preliminary data.</text>
</comment>
<proteinExistence type="predicted"/>
<dbReference type="AlphaFoldDB" id="A0A504JCE4"/>